<dbReference type="InterPro" id="IPR003953">
    <property type="entry name" value="FAD-dep_OxRdtase_2_FAD-bd"/>
</dbReference>
<dbReference type="RefSeq" id="WP_191768170.1">
    <property type="nucleotide sequence ID" value="NZ_JACSRA010000010.1"/>
</dbReference>
<dbReference type="Pfam" id="PF00890">
    <property type="entry name" value="FAD_binding_2"/>
    <property type="match status" value="1"/>
</dbReference>
<dbReference type="PROSITE" id="PS51257">
    <property type="entry name" value="PROKAR_LIPOPROTEIN"/>
    <property type="match status" value="1"/>
</dbReference>
<evidence type="ECO:0000259" key="3">
    <source>
        <dbReference type="Pfam" id="PF00890"/>
    </source>
</evidence>
<protein>
    <submittedName>
        <fullName evidence="4">Adenylyl-sulfate reductase subunit alpha</fullName>
        <ecNumber evidence="4">1.8.99.2</ecNumber>
    </submittedName>
</protein>
<evidence type="ECO:0000313" key="5">
    <source>
        <dbReference type="Proteomes" id="UP000627781"/>
    </source>
</evidence>
<dbReference type="GO" id="GO:0009973">
    <property type="term" value="F:adenylyl-sulfate reductase activity"/>
    <property type="evidence" value="ECO:0007669"/>
    <property type="project" value="UniProtKB-EC"/>
</dbReference>
<dbReference type="Gene3D" id="3.50.50.60">
    <property type="entry name" value="FAD/NAD(P)-binding domain"/>
    <property type="match status" value="1"/>
</dbReference>
<dbReference type="SUPFAM" id="SSF51905">
    <property type="entry name" value="FAD/NAD(P)-binding domain"/>
    <property type="match status" value="1"/>
</dbReference>
<dbReference type="InterPro" id="IPR037099">
    <property type="entry name" value="Fum_R/Succ_DH_flav-like_C_sf"/>
</dbReference>
<dbReference type="PRINTS" id="PR00411">
    <property type="entry name" value="PNDRDTASEI"/>
</dbReference>
<dbReference type="PANTHER" id="PTHR11632:SF51">
    <property type="entry name" value="SUCCINATE DEHYDROGENASE [UBIQUINONE] FLAVOPROTEIN SUBUNIT, MITOCHONDRIAL"/>
    <property type="match status" value="1"/>
</dbReference>
<dbReference type="PIRSF" id="PIRSF000171">
    <property type="entry name" value="SDHA_APRA_LASPO"/>
    <property type="match status" value="1"/>
</dbReference>
<name>A0ABR8PT20_9CLOT</name>
<evidence type="ECO:0000313" key="4">
    <source>
        <dbReference type="EMBL" id="MBD7911321.1"/>
    </source>
</evidence>
<dbReference type="EMBL" id="JACSRA010000010">
    <property type="protein sequence ID" value="MBD7911321.1"/>
    <property type="molecule type" value="Genomic_DNA"/>
</dbReference>
<comment type="caution">
    <text evidence="4">The sequence shown here is derived from an EMBL/GenBank/DDBJ whole genome shotgun (WGS) entry which is preliminary data.</text>
</comment>
<dbReference type="InterPro" id="IPR036188">
    <property type="entry name" value="FAD/NAD-bd_sf"/>
</dbReference>
<proteinExistence type="predicted"/>
<sequence>MEIRKLSTDILIIGGGTAGCYAALTIAKESDRKVLILEKANIKRSGCLAAGVNALNAYIVKGQKPEDYVNYAKRDAEGIVREDLLITMARRLNYVTKELEGLGLVILKDENGEYVARGNRNIKINGENIKPILANAVSEFKNVEVLNKVNVIDYLVKDNKIYGVYGISVDEEVFYVVEAKSVICATGGASGLYKPNNPGFSQHKMWYSPFNTGGGFAMGIRAGAEMTTFEMRFIALRCKDTIAPTGTIAQGVMAPQINSKGEDYGKVYGNTTSERVYGTVKENLEGRGPCYLKTEGISKEAEQDLLKAYLNMAPSQTLGWIESGNGPSIANVEIEGTEPYVVGGHTASGYWVDTNRATTVKGLYAVGDVAGGCPQKYVTGALVEGEIAGIAALNYIDNVELTFIDEKEINEVFNKVKKHLSGDKGLYEIDNLEEGMQTVMDKYAGGISSSYQFNEKQLELAKIKIDNIIKLAEDLKAKDMDDLLHIFELKERLVVCKVLIEHLKARKETRWHSFCENLDYPNKDDKYLKYVNSVMKDGRVNIVFRDLIDGGEIYEHSN</sequence>
<dbReference type="SUPFAM" id="SSF46977">
    <property type="entry name" value="Succinate dehydrogenase/fumarate reductase flavoprotein C-terminal domain"/>
    <property type="match status" value="1"/>
</dbReference>
<organism evidence="4 5">
    <name type="scientific">Clostridium cibarium</name>
    <dbReference type="NCBI Taxonomy" id="2762247"/>
    <lineage>
        <taxon>Bacteria</taxon>
        <taxon>Bacillati</taxon>
        <taxon>Bacillota</taxon>
        <taxon>Clostridia</taxon>
        <taxon>Eubacteriales</taxon>
        <taxon>Clostridiaceae</taxon>
        <taxon>Clostridium</taxon>
    </lineage>
</organism>
<evidence type="ECO:0000256" key="1">
    <source>
        <dbReference type="ARBA" id="ARBA00022630"/>
    </source>
</evidence>
<dbReference type="EC" id="1.8.99.2" evidence="4"/>
<dbReference type="PRINTS" id="PR00368">
    <property type="entry name" value="FADPNR"/>
</dbReference>
<reference evidence="4 5" key="1">
    <citation type="submission" date="2020-08" db="EMBL/GenBank/DDBJ databases">
        <title>A Genomic Blueprint of the Chicken Gut Microbiome.</title>
        <authorList>
            <person name="Gilroy R."/>
            <person name="Ravi A."/>
            <person name="Getino M."/>
            <person name="Pursley I."/>
            <person name="Horton D.L."/>
            <person name="Alikhan N.-F."/>
            <person name="Baker D."/>
            <person name="Gharbi K."/>
            <person name="Hall N."/>
            <person name="Watson M."/>
            <person name="Adriaenssens E.M."/>
            <person name="Foster-Nyarko E."/>
            <person name="Jarju S."/>
            <person name="Secka A."/>
            <person name="Antonio M."/>
            <person name="Oren A."/>
            <person name="Chaudhuri R."/>
            <person name="La Ragione R.M."/>
            <person name="Hildebrand F."/>
            <person name="Pallen M.J."/>
        </authorList>
    </citation>
    <scope>NUCLEOTIDE SEQUENCE [LARGE SCALE GENOMIC DNA]</scope>
    <source>
        <strain evidence="4 5">Sa3CVN1</strain>
    </source>
</reference>
<dbReference type="InterPro" id="IPR027477">
    <property type="entry name" value="Succ_DH/fumarate_Rdtase_cat_sf"/>
</dbReference>
<feature type="domain" description="FAD-dependent oxidoreductase 2 FAD-binding" evidence="3">
    <location>
        <begin position="9"/>
        <end position="372"/>
    </location>
</feature>
<dbReference type="NCBIfam" id="NF005331">
    <property type="entry name" value="PRK06854.1-2"/>
    <property type="match status" value="1"/>
</dbReference>
<dbReference type="InterPro" id="IPR030664">
    <property type="entry name" value="SdhA/FrdA/AprA"/>
</dbReference>
<evidence type="ECO:0000256" key="2">
    <source>
        <dbReference type="ARBA" id="ARBA00023002"/>
    </source>
</evidence>
<dbReference type="SUPFAM" id="SSF56425">
    <property type="entry name" value="Succinate dehydrogenase/fumarate reductase flavoprotein, catalytic domain"/>
    <property type="match status" value="1"/>
</dbReference>
<dbReference type="Gene3D" id="3.90.700.10">
    <property type="entry name" value="Succinate dehydrogenase/fumarate reductase flavoprotein, catalytic domain"/>
    <property type="match status" value="1"/>
</dbReference>
<keyword evidence="1" id="KW-0285">Flavoprotein</keyword>
<dbReference type="PANTHER" id="PTHR11632">
    <property type="entry name" value="SUCCINATE DEHYDROGENASE 2 FLAVOPROTEIN SUBUNIT"/>
    <property type="match status" value="1"/>
</dbReference>
<keyword evidence="5" id="KW-1185">Reference proteome</keyword>
<keyword evidence="2 4" id="KW-0560">Oxidoreductase</keyword>
<gene>
    <name evidence="4" type="ORF">H9661_08135</name>
</gene>
<accession>A0ABR8PT20</accession>
<dbReference type="Gene3D" id="1.20.58.100">
    <property type="entry name" value="Fumarate reductase/succinate dehydrogenase flavoprotein-like, C-terminal domain"/>
    <property type="match status" value="1"/>
</dbReference>
<dbReference type="Proteomes" id="UP000627781">
    <property type="component" value="Unassembled WGS sequence"/>
</dbReference>